<sequence precursor="true">MFKFRTLSAGVLCALGLSIAGALTGPAIALAAPGHPGLGPMRPGAGQMHRGMGQMRPEIGQLRPQWGEMRPHWGEMRQPQLPTHPIDHYGNDLTHPVWSATHPVRTVVP</sequence>
<evidence type="ECO:0000313" key="3">
    <source>
        <dbReference type="Proteomes" id="UP000269998"/>
    </source>
</evidence>
<dbReference type="KEGG" id="mbai:MB901379_03703"/>
<feature type="signal peptide" evidence="1">
    <location>
        <begin position="1"/>
        <end position="31"/>
    </location>
</feature>
<gene>
    <name evidence="2" type="ORF">MB901379_03703</name>
</gene>
<evidence type="ECO:0000256" key="1">
    <source>
        <dbReference type="SAM" id="SignalP"/>
    </source>
</evidence>
<dbReference type="OrthoDB" id="4748547at2"/>
<dbReference type="EMBL" id="LR130759">
    <property type="protein sequence ID" value="VDM90110.1"/>
    <property type="molecule type" value="Genomic_DNA"/>
</dbReference>
<dbReference type="RefSeq" id="WP_158017843.1">
    <property type="nucleotide sequence ID" value="NZ_CBCSKE010000039.1"/>
</dbReference>
<reference evidence="3" key="1">
    <citation type="submission" date="2018-02" db="EMBL/GenBank/DDBJ databases">
        <authorList>
            <person name="Seth-Smith MB H."/>
            <person name="Seth-Smith H."/>
        </authorList>
    </citation>
    <scope>NUCLEOTIDE SEQUENCE [LARGE SCALE GENOMIC DNA]</scope>
</reference>
<protein>
    <submittedName>
        <fullName evidence="2">Uncharacterized protein</fullName>
    </submittedName>
</protein>
<organism evidence="2 3">
    <name type="scientific">Mycobacterium basiliense</name>
    <dbReference type="NCBI Taxonomy" id="2094119"/>
    <lineage>
        <taxon>Bacteria</taxon>
        <taxon>Bacillati</taxon>
        <taxon>Actinomycetota</taxon>
        <taxon>Actinomycetes</taxon>
        <taxon>Mycobacteriales</taxon>
        <taxon>Mycobacteriaceae</taxon>
        <taxon>Mycobacterium</taxon>
    </lineage>
</organism>
<keyword evidence="3" id="KW-1185">Reference proteome</keyword>
<dbReference type="AlphaFoldDB" id="A0A3S4BYG7"/>
<proteinExistence type="predicted"/>
<dbReference type="Proteomes" id="UP000269998">
    <property type="component" value="Chromosome"/>
</dbReference>
<evidence type="ECO:0000313" key="2">
    <source>
        <dbReference type="EMBL" id="VDM90110.1"/>
    </source>
</evidence>
<feature type="chain" id="PRO_5018578102" evidence="1">
    <location>
        <begin position="32"/>
        <end position="109"/>
    </location>
</feature>
<name>A0A3S4BYG7_9MYCO</name>
<accession>A0A3S4BYG7</accession>
<keyword evidence="1" id="KW-0732">Signal</keyword>